<dbReference type="RefSeq" id="WP_192372628.1">
    <property type="nucleotide sequence ID" value="NZ_CAJHIV010000001.1"/>
</dbReference>
<evidence type="ECO:0000256" key="1">
    <source>
        <dbReference type="ARBA" id="ARBA00022676"/>
    </source>
</evidence>
<dbReference type="SUPFAM" id="SSF53756">
    <property type="entry name" value="UDP-Glycosyltransferase/glycogen phosphorylase"/>
    <property type="match status" value="1"/>
</dbReference>
<dbReference type="PANTHER" id="PTHR30160:SF1">
    <property type="entry name" value="LIPOPOLYSACCHARIDE 1,2-N-ACETYLGLUCOSAMINETRANSFERASE-RELATED"/>
    <property type="match status" value="1"/>
</dbReference>
<keyword evidence="4" id="KW-1185">Reference proteome</keyword>
<protein>
    <submittedName>
        <fullName evidence="3">Glycosyltransferase family 9 protein</fullName>
    </submittedName>
</protein>
<organism evidence="3 4">
    <name type="scientific">Methylomonas albis</name>
    <dbReference type="NCBI Taxonomy" id="1854563"/>
    <lineage>
        <taxon>Bacteria</taxon>
        <taxon>Pseudomonadati</taxon>
        <taxon>Pseudomonadota</taxon>
        <taxon>Gammaproteobacteria</taxon>
        <taxon>Methylococcales</taxon>
        <taxon>Methylococcaceae</taxon>
        <taxon>Methylomonas</taxon>
    </lineage>
</organism>
<gene>
    <name evidence="3" type="ORF">IE877_01675</name>
</gene>
<dbReference type="Gene3D" id="3.40.50.2000">
    <property type="entry name" value="Glycogen Phosphorylase B"/>
    <property type="match status" value="2"/>
</dbReference>
<dbReference type="Proteomes" id="UP000652176">
    <property type="component" value="Unassembled WGS sequence"/>
</dbReference>
<dbReference type="Pfam" id="PF01075">
    <property type="entry name" value="Glyco_transf_9"/>
    <property type="match status" value="1"/>
</dbReference>
<evidence type="ECO:0000313" key="3">
    <source>
        <dbReference type="EMBL" id="MBD9354602.1"/>
    </source>
</evidence>
<evidence type="ECO:0000313" key="4">
    <source>
        <dbReference type="Proteomes" id="UP000652176"/>
    </source>
</evidence>
<evidence type="ECO:0000256" key="2">
    <source>
        <dbReference type="ARBA" id="ARBA00022679"/>
    </source>
</evidence>
<name>A0ABR9CUW1_9GAMM</name>
<comment type="caution">
    <text evidence="3">The sequence shown here is derived from an EMBL/GenBank/DDBJ whole genome shotgun (WGS) entry which is preliminary data.</text>
</comment>
<keyword evidence="1" id="KW-0328">Glycosyltransferase</keyword>
<dbReference type="InterPro" id="IPR051199">
    <property type="entry name" value="LPS_LOS_Heptosyltrfase"/>
</dbReference>
<proteinExistence type="predicted"/>
<dbReference type="InterPro" id="IPR002201">
    <property type="entry name" value="Glyco_trans_9"/>
</dbReference>
<dbReference type="EMBL" id="JACXSS010000001">
    <property type="protein sequence ID" value="MBD9354602.1"/>
    <property type="molecule type" value="Genomic_DNA"/>
</dbReference>
<accession>A0ABR9CUW1</accession>
<dbReference type="PANTHER" id="PTHR30160">
    <property type="entry name" value="TETRAACYLDISACCHARIDE 4'-KINASE-RELATED"/>
    <property type="match status" value="1"/>
</dbReference>
<sequence>MLISQRSMPKPKPLNIQPKRILVITLRYLGDTLLVTPLISSLKHAYPEAEIDVLLPASNAGMLEGNPDIQRLITVAGKPGGMAFGKLLLSLFRRYDLAISTQAGDRPTLSALIAGKTSIGFVPDDAAKAWWKKALLNRWLVFGADYGHAVLENLRFCALLEIAPCYRLTPPHSTIPLPTIAKPYAVLHIMPQWRYKQWHAQGWCELIAFLDQRGVKVVLTGSGNPSELEALRELQQQLPADVINLAGQLSLAQLSALISDAKLFVGPDTGITHLAAATGTLTFALFGPTAPQKWAPWPHGYSENKAPFASRGSGRVHNVYLLQGQTEQNCLPCQLEGCDRHRESHSTCLDQLSSDRVIDVIAKTLQARQTSKSA</sequence>
<dbReference type="CDD" id="cd03789">
    <property type="entry name" value="GT9_LPS_heptosyltransferase"/>
    <property type="match status" value="1"/>
</dbReference>
<keyword evidence="2" id="KW-0808">Transferase</keyword>
<reference evidence="3 4" key="1">
    <citation type="submission" date="2020-09" db="EMBL/GenBank/DDBJ databases">
        <title>Methylomonas albis sp. nov. and Methylomonas fluvii sp. nov.: Two cold-adapted methanotrophs from the River Elbe and an amended description of Methylovulum psychrotolerans strain Eb1.</title>
        <authorList>
            <person name="Bussmann I.K."/>
            <person name="Klings K.-W."/>
            <person name="Warnstedt J."/>
            <person name="Hoppert M."/>
            <person name="Saborowski A."/>
            <person name="Horn F."/>
            <person name="Liebner S."/>
        </authorList>
    </citation>
    <scope>NUCLEOTIDE SEQUENCE [LARGE SCALE GENOMIC DNA]</scope>
    <source>
        <strain evidence="3 4">EbA</strain>
    </source>
</reference>